<proteinExistence type="predicted"/>
<dbReference type="EMBL" id="JYLN01000012">
    <property type="protein sequence ID" value="KRP69237.1"/>
    <property type="molecule type" value="Genomic_DNA"/>
</dbReference>
<dbReference type="AlphaFoldDB" id="A0A0R3A7G0"/>
<reference evidence="1 2" key="1">
    <citation type="submission" date="2015-02" db="EMBL/GenBank/DDBJ databases">
        <title>Two Pseudomonas sp. nov., isolated from raw milk.</title>
        <authorList>
            <person name="Wenning M."/>
            <person name="von Neubeck M."/>
            <person name="Huptas C."/>
            <person name="Scherer S."/>
        </authorList>
    </citation>
    <scope>NUCLEOTIDE SEQUENCE [LARGE SCALE GENOMIC DNA]</scope>
    <source>
        <strain evidence="1 2">DSM 29164</strain>
    </source>
</reference>
<evidence type="ECO:0000313" key="2">
    <source>
        <dbReference type="Proteomes" id="UP000050852"/>
    </source>
</evidence>
<accession>A0A0R3A7G0</accession>
<dbReference type="PATRIC" id="fig|1615673.3.peg.425"/>
<gene>
    <name evidence="1" type="ORF">TX23_24060</name>
</gene>
<sequence>MTSTSFNSSQPCRLELLQNPQQANPAISEKGGVSEGIPTAAQEYVAQARRMKAFASERKFQAPVADDFSRGMLADRQVPVAHADSLKRTGLINSLATWWRSRKSG</sequence>
<protein>
    <submittedName>
        <fullName evidence="1">Type III secretion protein</fullName>
    </submittedName>
</protein>
<evidence type="ECO:0000313" key="1">
    <source>
        <dbReference type="EMBL" id="KRP69237.1"/>
    </source>
</evidence>
<name>A0A0R3A7G0_9PSED</name>
<dbReference type="RefSeq" id="WP_057704345.1">
    <property type="nucleotide sequence ID" value="NZ_JABWQI010000025.1"/>
</dbReference>
<dbReference type="OrthoDB" id="6992217at2"/>
<comment type="caution">
    <text evidence="1">The sequence shown here is derived from an EMBL/GenBank/DDBJ whole genome shotgun (WGS) entry which is preliminary data.</text>
</comment>
<dbReference type="Proteomes" id="UP000050852">
    <property type="component" value="Unassembled WGS sequence"/>
</dbReference>
<organism evidence="1 2">
    <name type="scientific">Pseudomonas paralactis</name>
    <dbReference type="NCBI Taxonomy" id="1615673"/>
    <lineage>
        <taxon>Bacteria</taxon>
        <taxon>Pseudomonadati</taxon>
        <taxon>Pseudomonadota</taxon>
        <taxon>Gammaproteobacteria</taxon>
        <taxon>Pseudomonadales</taxon>
        <taxon>Pseudomonadaceae</taxon>
        <taxon>Pseudomonas</taxon>
    </lineage>
</organism>